<organism evidence="3 4">
    <name type="scientific">Lysobacter concretionis Ko07 = DSM 16239</name>
    <dbReference type="NCBI Taxonomy" id="1122185"/>
    <lineage>
        <taxon>Bacteria</taxon>
        <taxon>Pseudomonadati</taxon>
        <taxon>Pseudomonadota</taxon>
        <taxon>Gammaproteobacteria</taxon>
        <taxon>Lysobacterales</taxon>
        <taxon>Lysobacteraceae</taxon>
        <taxon>Novilysobacter</taxon>
    </lineage>
</organism>
<dbReference type="eggNOG" id="ENOG5033C2W">
    <property type="taxonomic scope" value="Bacteria"/>
</dbReference>
<dbReference type="AlphaFoldDB" id="A0A0A0EJ27"/>
<evidence type="ECO:0000256" key="1">
    <source>
        <dbReference type="SAM" id="MobiDB-lite"/>
    </source>
</evidence>
<dbReference type="Pfam" id="PF20101">
    <property type="entry name" value="DUF6491"/>
    <property type="match status" value="1"/>
</dbReference>
<dbReference type="PROSITE" id="PS51257">
    <property type="entry name" value="PROKAR_LIPOPROTEIN"/>
    <property type="match status" value="1"/>
</dbReference>
<keyword evidence="4" id="KW-1185">Reference proteome</keyword>
<comment type="caution">
    <text evidence="3">The sequence shown here is derived from an EMBL/GenBank/DDBJ whole genome shotgun (WGS) entry which is preliminary data.</text>
</comment>
<evidence type="ECO:0000313" key="4">
    <source>
        <dbReference type="Proteomes" id="UP000030017"/>
    </source>
</evidence>
<dbReference type="InterPro" id="IPR045500">
    <property type="entry name" value="DUF6491"/>
</dbReference>
<dbReference type="RefSeq" id="WP_224743855.1">
    <property type="nucleotide sequence ID" value="NZ_AVPS01000009.1"/>
</dbReference>
<feature type="chain" id="PRO_5001962177" description="Lipoprotein" evidence="2">
    <location>
        <begin position="21"/>
        <end position="151"/>
    </location>
</feature>
<protein>
    <recommendedName>
        <fullName evidence="5">Lipoprotein</fullName>
    </recommendedName>
</protein>
<name>A0A0A0EJ27_9GAMM</name>
<dbReference type="Proteomes" id="UP000030017">
    <property type="component" value="Unassembled WGS sequence"/>
</dbReference>
<accession>A0A0A0EJ27</accession>
<proteinExistence type="predicted"/>
<evidence type="ECO:0000313" key="3">
    <source>
        <dbReference type="EMBL" id="KGM50966.1"/>
    </source>
</evidence>
<evidence type="ECO:0008006" key="5">
    <source>
        <dbReference type="Google" id="ProtNLM"/>
    </source>
</evidence>
<sequence>MKTSGLMLAAALVLAGCATGASLPDDQRLEIHRAHAGEPVRSFHNFGTLYNWTPLGDSALTVWTRRNQAYLLELDGHCPNLDYARAISFSGQGGTVFAGMDSVVVLDRERFDIPCRIKQIQPLDTRAVESDERAARDAGRRSEPQSPAGGT</sequence>
<keyword evidence="2" id="KW-0732">Signal</keyword>
<evidence type="ECO:0000256" key="2">
    <source>
        <dbReference type="SAM" id="SignalP"/>
    </source>
</evidence>
<dbReference type="EMBL" id="AVPS01000009">
    <property type="protein sequence ID" value="KGM50966.1"/>
    <property type="molecule type" value="Genomic_DNA"/>
</dbReference>
<feature type="signal peptide" evidence="2">
    <location>
        <begin position="1"/>
        <end position="20"/>
    </location>
</feature>
<gene>
    <name evidence="3" type="ORF">N792_12885</name>
</gene>
<feature type="compositionally biased region" description="Basic and acidic residues" evidence="1">
    <location>
        <begin position="126"/>
        <end position="143"/>
    </location>
</feature>
<feature type="region of interest" description="Disordered" evidence="1">
    <location>
        <begin position="124"/>
        <end position="151"/>
    </location>
</feature>
<reference evidence="3 4" key="1">
    <citation type="submission" date="2013-08" db="EMBL/GenBank/DDBJ databases">
        <title>Genome sequencing of Lysobacter.</title>
        <authorList>
            <person name="Zhang S."/>
            <person name="Wang G."/>
        </authorList>
    </citation>
    <scope>NUCLEOTIDE SEQUENCE [LARGE SCALE GENOMIC DNA]</scope>
    <source>
        <strain evidence="3 4">Ko07</strain>
    </source>
</reference>